<accession>A0A165ZH22</accession>
<dbReference type="InterPro" id="IPR008906">
    <property type="entry name" value="HATC_C_dom"/>
</dbReference>
<dbReference type="InterPro" id="IPR012337">
    <property type="entry name" value="RNaseH-like_sf"/>
</dbReference>
<dbReference type="PANTHER" id="PTHR46481:SF10">
    <property type="entry name" value="ZINC FINGER BED DOMAIN-CONTAINING PROTEIN 39"/>
    <property type="match status" value="1"/>
</dbReference>
<feature type="region of interest" description="Disordered" evidence="6">
    <location>
        <begin position="250"/>
        <end position="301"/>
    </location>
</feature>
<name>A0A165ZH22_9AGAM</name>
<dbReference type="EMBL" id="KV428189">
    <property type="protein sequence ID" value="KZT34297.1"/>
    <property type="molecule type" value="Genomic_DNA"/>
</dbReference>
<organism evidence="8 9">
    <name type="scientific">Sistotremastrum suecicum HHB10207 ss-3</name>
    <dbReference type="NCBI Taxonomy" id="1314776"/>
    <lineage>
        <taxon>Eukaryota</taxon>
        <taxon>Fungi</taxon>
        <taxon>Dikarya</taxon>
        <taxon>Basidiomycota</taxon>
        <taxon>Agaricomycotina</taxon>
        <taxon>Agaricomycetes</taxon>
        <taxon>Sistotremastrales</taxon>
        <taxon>Sistotremastraceae</taxon>
        <taxon>Sistotremastrum</taxon>
    </lineage>
</organism>
<dbReference type="InterPro" id="IPR052035">
    <property type="entry name" value="ZnF_BED_domain_contain"/>
</dbReference>
<evidence type="ECO:0000313" key="8">
    <source>
        <dbReference type="EMBL" id="KZT34297.1"/>
    </source>
</evidence>
<evidence type="ECO:0000256" key="6">
    <source>
        <dbReference type="SAM" id="MobiDB-lite"/>
    </source>
</evidence>
<dbReference type="PANTHER" id="PTHR46481">
    <property type="entry name" value="ZINC FINGER BED DOMAIN-CONTAINING PROTEIN 4"/>
    <property type="match status" value="1"/>
</dbReference>
<feature type="compositionally biased region" description="Polar residues" evidence="6">
    <location>
        <begin position="1"/>
        <end position="15"/>
    </location>
</feature>
<dbReference type="Proteomes" id="UP000076798">
    <property type="component" value="Unassembled WGS sequence"/>
</dbReference>
<evidence type="ECO:0000256" key="3">
    <source>
        <dbReference type="ARBA" id="ARBA00022771"/>
    </source>
</evidence>
<feature type="compositionally biased region" description="Basic and acidic residues" evidence="6">
    <location>
        <begin position="252"/>
        <end position="281"/>
    </location>
</feature>
<feature type="region of interest" description="Disordered" evidence="6">
    <location>
        <begin position="1"/>
        <end position="33"/>
    </location>
</feature>
<dbReference type="GO" id="GO:0046983">
    <property type="term" value="F:protein dimerization activity"/>
    <property type="evidence" value="ECO:0007669"/>
    <property type="project" value="InterPro"/>
</dbReference>
<evidence type="ECO:0000259" key="7">
    <source>
        <dbReference type="Pfam" id="PF05699"/>
    </source>
</evidence>
<dbReference type="Pfam" id="PF05699">
    <property type="entry name" value="Dimer_Tnp_hAT"/>
    <property type="match status" value="1"/>
</dbReference>
<dbReference type="GO" id="GO:0005634">
    <property type="term" value="C:nucleus"/>
    <property type="evidence" value="ECO:0007669"/>
    <property type="project" value="UniProtKB-SubCell"/>
</dbReference>
<evidence type="ECO:0000256" key="2">
    <source>
        <dbReference type="ARBA" id="ARBA00022723"/>
    </source>
</evidence>
<keyword evidence="5" id="KW-0539">Nucleus</keyword>
<keyword evidence="3" id="KW-0863">Zinc-finger</keyword>
<dbReference type="OrthoDB" id="3359487at2759"/>
<evidence type="ECO:0000256" key="5">
    <source>
        <dbReference type="ARBA" id="ARBA00023242"/>
    </source>
</evidence>
<protein>
    <recommendedName>
        <fullName evidence="7">HAT C-terminal dimerisation domain-containing protein</fullName>
    </recommendedName>
</protein>
<dbReference type="GO" id="GO:0008270">
    <property type="term" value="F:zinc ion binding"/>
    <property type="evidence" value="ECO:0007669"/>
    <property type="project" value="UniProtKB-KW"/>
</dbReference>
<keyword evidence="9" id="KW-1185">Reference proteome</keyword>
<comment type="subcellular location">
    <subcellularLocation>
        <location evidence="1">Nucleus</location>
    </subcellularLocation>
</comment>
<reference evidence="8 9" key="1">
    <citation type="journal article" date="2016" name="Mol. Biol. Evol.">
        <title>Comparative Genomics of Early-Diverging Mushroom-Forming Fungi Provides Insights into the Origins of Lignocellulose Decay Capabilities.</title>
        <authorList>
            <person name="Nagy L.G."/>
            <person name="Riley R."/>
            <person name="Tritt A."/>
            <person name="Adam C."/>
            <person name="Daum C."/>
            <person name="Floudas D."/>
            <person name="Sun H."/>
            <person name="Yadav J.S."/>
            <person name="Pangilinan J."/>
            <person name="Larsson K.H."/>
            <person name="Matsuura K."/>
            <person name="Barry K."/>
            <person name="Labutti K."/>
            <person name="Kuo R."/>
            <person name="Ohm R.A."/>
            <person name="Bhattacharya S.S."/>
            <person name="Shirouzu T."/>
            <person name="Yoshinaga Y."/>
            <person name="Martin F.M."/>
            <person name="Grigoriev I.V."/>
            <person name="Hibbett D.S."/>
        </authorList>
    </citation>
    <scope>NUCLEOTIDE SEQUENCE [LARGE SCALE GENOMIC DNA]</scope>
    <source>
        <strain evidence="8 9">HHB10207 ss-3</strain>
    </source>
</reference>
<proteinExistence type="predicted"/>
<evidence type="ECO:0000256" key="4">
    <source>
        <dbReference type="ARBA" id="ARBA00022833"/>
    </source>
</evidence>
<evidence type="ECO:0000256" key="1">
    <source>
        <dbReference type="ARBA" id="ARBA00004123"/>
    </source>
</evidence>
<dbReference type="AlphaFoldDB" id="A0A165ZH22"/>
<dbReference type="SUPFAM" id="SSF53098">
    <property type="entry name" value="Ribonuclease H-like"/>
    <property type="match status" value="1"/>
</dbReference>
<sequence length="801" mass="90869">MPRANARSNRTSTNSMPPPPARRGASGGFGSALNMAGRQNQGYSHEGFRWHLLQMVISTGITIDSVVGPHFRALMSFSPYPIEFPEKEELENDLEVMYDLARKRLKNMLSNENVAMHVGLGARAARQLPTLLEVNLHWCPAGTSTLKRALLDFVGVPLQHPSERLAPKLIKVMKDWNIEEKWLATIGDNTTTEGEGVTDFLPELLPSNRGQSARVRDIADILNLAAQAFLRPFELSTDHDSRKVRTKLVNKRTGEVSKKRKREMKDDESLKEEVEVKKMKEGSPTMQDDSFSIKADEDSSSYDATIKTEQGKLEQVKKEEVEMDMGAPSSSSSSSVPVLGDEWEEVPLTYDEELEVVFREEGLIDETLENPFRIIARYISLEDELKLTDDDCGARVDLGEKALQDLIEEVETINEQTIRELGKLSSDQKQPGTFMLLKIKGLAADLQRRLDKDEDDDYIAQCCSSKNKADGVTTLLEAVRTKWITHLHAIARYVELKRAVIRLTTGANYATLGLEKFVLKPAEWSLAEELIPVYHAFKDCFVSLAKGDAPLVHQTIPIIRTLRERLAAIVNNDAASQIIRHGASNVIKVLEKFYPETGGSDMYTIAMILHPRFKLEWFRAKGCDQEWIDQAVGTVRGIWEKYYLPNVVAPESDSHAMDIEAYEQPSPRVDPLTQYLSEPTFKTSDPLAYWKTQEEARLVEPQLIKMAKDYLSAPATIVNVNHVFSLAKEYHPEHDDFPDAYKRKMTLLDSWLELGLVTEQESTERWKRERRERGPEYYAAIAERVSRQAQIDELLARRGWY</sequence>
<evidence type="ECO:0000313" key="9">
    <source>
        <dbReference type="Proteomes" id="UP000076798"/>
    </source>
</evidence>
<feature type="domain" description="HAT C-terminal dimerisation" evidence="7">
    <location>
        <begin position="672"/>
        <end position="731"/>
    </location>
</feature>
<gene>
    <name evidence="8" type="ORF">SISSUDRAFT_1065426</name>
</gene>
<keyword evidence="4" id="KW-0862">Zinc</keyword>
<keyword evidence="2" id="KW-0479">Metal-binding</keyword>